<name>W7TQK1_9STRA</name>
<evidence type="ECO:0000313" key="2">
    <source>
        <dbReference type="EMBL" id="EWM28352.1"/>
    </source>
</evidence>
<evidence type="ECO:0000313" key="3">
    <source>
        <dbReference type="Proteomes" id="UP000019335"/>
    </source>
</evidence>
<feature type="compositionally biased region" description="Basic and acidic residues" evidence="1">
    <location>
        <begin position="74"/>
        <end position="84"/>
    </location>
</feature>
<organism evidence="2 3">
    <name type="scientific">Nannochloropsis gaditana</name>
    <dbReference type="NCBI Taxonomy" id="72520"/>
    <lineage>
        <taxon>Eukaryota</taxon>
        <taxon>Sar</taxon>
        <taxon>Stramenopiles</taxon>
        <taxon>Ochrophyta</taxon>
        <taxon>Eustigmatophyceae</taxon>
        <taxon>Eustigmatales</taxon>
        <taxon>Monodopsidaceae</taxon>
        <taxon>Nannochloropsis</taxon>
    </lineage>
</organism>
<proteinExistence type="predicted"/>
<gene>
    <name evidence="2" type="ORF">Naga_101768g2</name>
</gene>
<reference evidence="2 3" key="1">
    <citation type="journal article" date="2014" name="Mol. Plant">
        <title>Chromosome Scale Genome Assembly and Transcriptome Profiling of Nannochloropsis gaditana in Nitrogen Depletion.</title>
        <authorList>
            <person name="Corteggiani Carpinelli E."/>
            <person name="Telatin A."/>
            <person name="Vitulo N."/>
            <person name="Forcato C."/>
            <person name="D'Angelo M."/>
            <person name="Schiavon R."/>
            <person name="Vezzi A."/>
            <person name="Giacometti G.M."/>
            <person name="Morosinotto T."/>
            <person name="Valle G."/>
        </authorList>
    </citation>
    <scope>NUCLEOTIDE SEQUENCE [LARGE SCALE GENOMIC DNA]</scope>
    <source>
        <strain evidence="2 3">B-31</strain>
    </source>
</reference>
<feature type="compositionally biased region" description="Basic and acidic residues" evidence="1">
    <location>
        <begin position="10"/>
        <end position="20"/>
    </location>
</feature>
<keyword evidence="3" id="KW-1185">Reference proteome</keyword>
<dbReference type="AlphaFoldDB" id="W7TQK1"/>
<evidence type="ECO:0000256" key="1">
    <source>
        <dbReference type="SAM" id="MobiDB-lite"/>
    </source>
</evidence>
<sequence length="84" mass="9112">MGWEGAVSWGKKEVNEHELGAQKPQSSQGEEPALGGQGNKSLAFLEESKTRNVGNAIHRVFLLKGGRGGPQARNEWREGGMKKP</sequence>
<accession>W7TQK1</accession>
<protein>
    <submittedName>
        <fullName evidence="2">Uncharacterized protein</fullName>
    </submittedName>
</protein>
<dbReference type="EMBL" id="AZIL01000339">
    <property type="protein sequence ID" value="EWM28352.1"/>
    <property type="molecule type" value="Genomic_DNA"/>
</dbReference>
<comment type="caution">
    <text evidence="2">The sequence shown here is derived from an EMBL/GenBank/DDBJ whole genome shotgun (WGS) entry which is preliminary data.</text>
</comment>
<feature type="region of interest" description="Disordered" evidence="1">
    <location>
        <begin position="1"/>
        <end position="47"/>
    </location>
</feature>
<feature type="region of interest" description="Disordered" evidence="1">
    <location>
        <begin position="65"/>
        <end position="84"/>
    </location>
</feature>
<dbReference type="Proteomes" id="UP000019335">
    <property type="component" value="Chromosome 5"/>
</dbReference>